<evidence type="ECO:0000313" key="4">
    <source>
        <dbReference type="Proteomes" id="UP000327000"/>
    </source>
</evidence>
<accession>A0A5N5WBI5</accession>
<feature type="region of interest" description="Disordered" evidence="1">
    <location>
        <begin position="72"/>
        <end position="119"/>
    </location>
</feature>
<keyword evidence="4" id="KW-1185">Reference proteome</keyword>
<sequence>MVALAAAVALAVVLPLAAATAGPAAPAGRSKAGPDRKPAGVRPAGAERSGALGGLGDTAGDAVAAAGALTDGARKGTGADGGPGAHRGARSAVAPPAGPDEPPAVTRCGPELESPEGLEAQTCVQTEGMETWARTYYRNGTDDPVTGVLTLMAPDGGSLQVRCPMPATDAPDTCETPRRRTVRGHGAYAAVAEIASAEGKLLLRSGSNSPENGDD</sequence>
<dbReference type="OrthoDB" id="4350385at2"/>
<feature type="chain" id="PRO_5038863838" description="Serine/threonine protein kinase" evidence="2">
    <location>
        <begin position="22"/>
        <end position="215"/>
    </location>
</feature>
<name>A0A5N5WBI5_STRMB</name>
<dbReference type="AlphaFoldDB" id="A0A5N5WBI5"/>
<organism evidence="3 4">
    <name type="scientific">Streptomyces mobaraensis</name>
    <name type="common">Streptoverticillium mobaraense</name>
    <dbReference type="NCBI Taxonomy" id="35621"/>
    <lineage>
        <taxon>Bacteria</taxon>
        <taxon>Bacillati</taxon>
        <taxon>Actinomycetota</taxon>
        <taxon>Actinomycetes</taxon>
        <taxon>Kitasatosporales</taxon>
        <taxon>Streptomycetaceae</taxon>
        <taxon>Streptomyces</taxon>
    </lineage>
</organism>
<dbReference type="Proteomes" id="UP000327000">
    <property type="component" value="Unassembled WGS sequence"/>
</dbReference>
<protein>
    <recommendedName>
        <fullName evidence="5">Serine/threonine protein kinase</fullName>
    </recommendedName>
</protein>
<dbReference type="EMBL" id="VOKX01000014">
    <property type="protein sequence ID" value="KAB7848617.1"/>
    <property type="molecule type" value="Genomic_DNA"/>
</dbReference>
<evidence type="ECO:0000256" key="2">
    <source>
        <dbReference type="SAM" id="SignalP"/>
    </source>
</evidence>
<feature type="signal peptide" evidence="2">
    <location>
        <begin position="1"/>
        <end position="21"/>
    </location>
</feature>
<gene>
    <name evidence="3" type="ORF">FRZ00_09580</name>
</gene>
<comment type="caution">
    <text evidence="3">The sequence shown here is derived from an EMBL/GenBank/DDBJ whole genome shotgun (WGS) entry which is preliminary data.</text>
</comment>
<proteinExistence type="predicted"/>
<evidence type="ECO:0008006" key="5">
    <source>
        <dbReference type="Google" id="ProtNLM"/>
    </source>
</evidence>
<reference evidence="3 4" key="1">
    <citation type="journal article" date="2019" name="Microb. Cell Fact.">
        <title>Exploring novel herbicidin analogues by transcriptional regulator overexpression and MS/MS molecular networking.</title>
        <authorList>
            <person name="Shi Y."/>
            <person name="Gu R."/>
            <person name="Li Y."/>
            <person name="Wang X."/>
            <person name="Ren W."/>
            <person name="Li X."/>
            <person name="Wang L."/>
            <person name="Xie Y."/>
            <person name="Hong B."/>
        </authorList>
    </citation>
    <scope>NUCLEOTIDE SEQUENCE [LARGE SCALE GENOMIC DNA]</scope>
    <source>
        <strain evidence="3 4">US-43</strain>
    </source>
</reference>
<evidence type="ECO:0000313" key="3">
    <source>
        <dbReference type="EMBL" id="KAB7848617.1"/>
    </source>
</evidence>
<feature type="region of interest" description="Disordered" evidence="1">
    <location>
        <begin position="21"/>
        <end position="55"/>
    </location>
</feature>
<keyword evidence="2" id="KW-0732">Signal</keyword>
<evidence type="ECO:0000256" key="1">
    <source>
        <dbReference type="SAM" id="MobiDB-lite"/>
    </source>
</evidence>